<dbReference type="GO" id="GO:0051213">
    <property type="term" value="F:dioxygenase activity"/>
    <property type="evidence" value="ECO:0007669"/>
    <property type="project" value="UniProtKB-KW"/>
</dbReference>
<sequence length="119" mass="13384">MGMTLRIEIFPADIEASLAFYTALGFEVVGRKEGPPYASIVRDEVRIGMVQSHAQPSEHRAVPTGTEIVLGVDDVRAERDRLVAAGIELAEDLQDREWGLTDFRVHDPDGYYLRITDRR</sequence>
<dbReference type="STRING" id="1216970.GCA_001570985_02609"/>
<evidence type="ECO:0000259" key="1">
    <source>
        <dbReference type="PROSITE" id="PS51819"/>
    </source>
</evidence>
<reference evidence="2 3" key="1">
    <citation type="submission" date="2019-02" db="EMBL/GenBank/DDBJ databases">
        <title>Genomic data mining of an Antarctic deep-sea actinobacterium, Janibacterlimosus P3-3-X1.</title>
        <authorList>
            <person name="Liao L."/>
            <person name="Chen B."/>
        </authorList>
    </citation>
    <scope>NUCLEOTIDE SEQUENCE [LARGE SCALE GENOMIC DNA]</scope>
    <source>
        <strain evidence="2 3">P3-3-X1</strain>
    </source>
</reference>
<evidence type="ECO:0000313" key="2">
    <source>
        <dbReference type="EMBL" id="QBF44835.1"/>
    </source>
</evidence>
<evidence type="ECO:0000313" key="3">
    <source>
        <dbReference type="Proteomes" id="UP000290408"/>
    </source>
</evidence>
<feature type="domain" description="VOC" evidence="1">
    <location>
        <begin position="3"/>
        <end position="118"/>
    </location>
</feature>
<dbReference type="InterPro" id="IPR004360">
    <property type="entry name" value="Glyas_Fos-R_dOase_dom"/>
</dbReference>
<proteinExistence type="predicted"/>
<dbReference type="Proteomes" id="UP000290408">
    <property type="component" value="Chromosome"/>
</dbReference>
<dbReference type="InterPro" id="IPR037523">
    <property type="entry name" value="VOC_core"/>
</dbReference>
<dbReference type="RefSeq" id="WP_130628088.1">
    <property type="nucleotide sequence ID" value="NZ_CP036164.1"/>
</dbReference>
<dbReference type="PANTHER" id="PTHR36503:SF1">
    <property type="entry name" value="BLR2520 PROTEIN"/>
    <property type="match status" value="1"/>
</dbReference>
<name>A0A4P6MSI3_9MICO</name>
<dbReference type="KEGG" id="jli:EXU32_00220"/>
<dbReference type="AlphaFoldDB" id="A0A4P6MSI3"/>
<gene>
    <name evidence="2" type="ORF">EXU32_00220</name>
</gene>
<keyword evidence="2" id="KW-0223">Dioxygenase</keyword>
<dbReference type="PROSITE" id="PS51819">
    <property type="entry name" value="VOC"/>
    <property type="match status" value="1"/>
</dbReference>
<accession>A0A4P6MSI3</accession>
<protein>
    <submittedName>
        <fullName evidence="2">Glyoxalase/bleomycin resistance/extradiol dioxygenase family protein</fullName>
    </submittedName>
</protein>
<dbReference type="InterPro" id="IPR029068">
    <property type="entry name" value="Glyas_Bleomycin-R_OHBP_Dase"/>
</dbReference>
<organism evidence="2 3">
    <name type="scientific">Janibacter limosus</name>
    <dbReference type="NCBI Taxonomy" id="53458"/>
    <lineage>
        <taxon>Bacteria</taxon>
        <taxon>Bacillati</taxon>
        <taxon>Actinomycetota</taxon>
        <taxon>Actinomycetes</taxon>
        <taxon>Micrococcales</taxon>
        <taxon>Intrasporangiaceae</taxon>
        <taxon>Janibacter</taxon>
    </lineage>
</organism>
<dbReference type="Pfam" id="PF00903">
    <property type="entry name" value="Glyoxalase"/>
    <property type="match status" value="1"/>
</dbReference>
<dbReference type="PANTHER" id="PTHR36503">
    <property type="entry name" value="BLR2520 PROTEIN"/>
    <property type="match status" value="1"/>
</dbReference>
<dbReference type="SUPFAM" id="SSF54593">
    <property type="entry name" value="Glyoxalase/Bleomycin resistance protein/Dihydroxybiphenyl dioxygenase"/>
    <property type="match status" value="1"/>
</dbReference>
<dbReference type="Gene3D" id="3.10.180.10">
    <property type="entry name" value="2,3-Dihydroxybiphenyl 1,2-Dioxygenase, domain 1"/>
    <property type="match status" value="1"/>
</dbReference>
<dbReference type="EMBL" id="CP036164">
    <property type="protein sequence ID" value="QBF44835.1"/>
    <property type="molecule type" value="Genomic_DNA"/>
</dbReference>
<keyword evidence="2" id="KW-0560">Oxidoreductase</keyword>
<dbReference type="OrthoDB" id="3827654at2"/>
<keyword evidence="3" id="KW-1185">Reference proteome</keyword>